<dbReference type="InterPro" id="IPR017926">
    <property type="entry name" value="GATASE"/>
</dbReference>
<evidence type="ECO:0000256" key="8">
    <source>
        <dbReference type="ARBA" id="ARBA00022962"/>
    </source>
</evidence>
<feature type="binding site" evidence="11">
    <location>
        <position position="70"/>
    </location>
    <ligand>
        <name>Mg(2+)</name>
        <dbReference type="ChEBI" id="CHEBI:18420"/>
    </ligand>
</feature>
<evidence type="ECO:0000313" key="14">
    <source>
        <dbReference type="EMBL" id="PSN91749.1"/>
    </source>
</evidence>
<sequence length="548" mass="60837">MKYVFVTGGVLSSVGKGIITSSIGRILQFRGFSVSAVKMDPYVNVDAGTMNPYQHGEVFVTEDGGETDLDLGHYERFLNIELSRSANITTGLVYREVIEKERRGDYLGQTVQIIPHVVEEIKRLLRLNASMSKCDVLIVETGGTVGDIESLPFLEAIRQLRIEEGYDNTVFVHVPLVPTLKATGETKTKPAQHSVQELRRIGIQPDVIVARAEKPLDQASKDKLALFTSVPERAIFTSYDVQSIYSVPIILEEQGMGEYLQKRLGLLNASVETNYNDEFDRWKKLVDNILDAKKSVNIGMVGKYTTLPDAYLSITEALVHAGANIGVKPKLVWIQSERLEREEELDDVFAGVDGIVVLPGFGKRGTEGKIRAINYARTRGVPFLGVCFGMQLAVVEFARNVVGLQGANSTENDPNTPHPVVDLLPEQASIEKKGGTMRLGGYKVVLTKGSRIHSLYSSEVIQERHRHRYEVNPKYIARLVESGLSITGLSLEGGRVEVIELRNHPYFLATQFHPEFKSRPLRPSPPYLGLLKAAVAHTEGIVEKVKER</sequence>
<feature type="domain" description="Glutamine amidotransferase" evidence="12">
    <location>
        <begin position="307"/>
        <end position="531"/>
    </location>
</feature>
<proteinExistence type="inferred from homology"/>
<comment type="catalytic activity">
    <reaction evidence="11">
        <text>L-glutamine + H2O = L-glutamate + NH4(+)</text>
        <dbReference type="Rhea" id="RHEA:15889"/>
        <dbReference type="ChEBI" id="CHEBI:15377"/>
        <dbReference type="ChEBI" id="CHEBI:28938"/>
        <dbReference type="ChEBI" id="CHEBI:29985"/>
        <dbReference type="ChEBI" id="CHEBI:58359"/>
    </reaction>
</comment>
<dbReference type="EMBL" id="NEXE01000018">
    <property type="protein sequence ID" value="PSN91749.1"/>
    <property type="molecule type" value="Genomic_DNA"/>
</dbReference>
<feature type="binding site" evidence="11">
    <location>
        <position position="411"/>
    </location>
    <ligand>
        <name>L-glutamine</name>
        <dbReference type="ChEBI" id="CHEBI:58359"/>
    </ligand>
</feature>
<dbReference type="CDD" id="cd01746">
    <property type="entry name" value="GATase1_CTP_Synthase"/>
    <property type="match status" value="1"/>
</dbReference>
<dbReference type="HAMAP" id="MF_01227">
    <property type="entry name" value="PyrG"/>
    <property type="match status" value="1"/>
</dbReference>
<comment type="catalytic activity">
    <reaction evidence="10 11">
        <text>UTP + L-glutamine + ATP + H2O = CTP + L-glutamate + ADP + phosphate + 2 H(+)</text>
        <dbReference type="Rhea" id="RHEA:26426"/>
        <dbReference type="ChEBI" id="CHEBI:15377"/>
        <dbReference type="ChEBI" id="CHEBI:15378"/>
        <dbReference type="ChEBI" id="CHEBI:29985"/>
        <dbReference type="ChEBI" id="CHEBI:30616"/>
        <dbReference type="ChEBI" id="CHEBI:37563"/>
        <dbReference type="ChEBI" id="CHEBI:43474"/>
        <dbReference type="ChEBI" id="CHEBI:46398"/>
        <dbReference type="ChEBI" id="CHEBI:58359"/>
        <dbReference type="ChEBI" id="CHEBI:456216"/>
        <dbReference type="EC" id="6.3.4.2"/>
    </reaction>
</comment>
<comment type="miscellaneous">
    <text evidence="11">CTPSs have evolved a hybrid strategy for distinguishing between UTP and CTP. The overlapping regions of the product feedback inhibitory and substrate sites recognize a common feature in both compounds, the triphosphate moiety. To differentiate isosteric substrate and product pyrimidine rings, an additional pocket far from the expected kinase/ligase catalytic site, specifically recognizes the cytosine and ribose portions of the product inhibitor.</text>
</comment>
<evidence type="ECO:0000256" key="3">
    <source>
        <dbReference type="ARBA" id="ARBA00022598"/>
    </source>
</evidence>
<feature type="binding site" evidence="11">
    <location>
        <position position="140"/>
    </location>
    <ligand>
        <name>Mg(2+)</name>
        <dbReference type="ChEBI" id="CHEBI:18420"/>
    </ligand>
</feature>
<dbReference type="GO" id="GO:0004359">
    <property type="term" value="F:glutaminase activity"/>
    <property type="evidence" value="ECO:0007669"/>
    <property type="project" value="RHEA"/>
</dbReference>
<dbReference type="InterPro" id="IPR004468">
    <property type="entry name" value="CTP_synthase"/>
</dbReference>
<feature type="region of interest" description="Amidoligase domain" evidence="11">
    <location>
        <begin position="1"/>
        <end position="266"/>
    </location>
</feature>
<comment type="similarity">
    <text evidence="2 11">Belongs to the CTP synthase family.</text>
</comment>
<dbReference type="NCBIfam" id="TIGR00337">
    <property type="entry name" value="PyrG"/>
    <property type="match status" value="1"/>
</dbReference>
<feature type="domain" description="CTP synthase N-terminal" evidence="13">
    <location>
        <begin position="2"/>
        <end position="266"/>
    </location>
</feature>
<evidence type="ECO:0000256" key="2">
    <source>
        <dbReference type="ARBA" id="ARBA00007533"/>
    </source>
</evidence>
<dbReference type="UniPathway" id="UPA00159">
    <property type="reaction ID" value="UER00277"/>
</dbReference>
<dbReference type="SUPFAM" id="SSF52540">
    <property type="entry name" value="P-loop containing nucleoside triphosphate hydrolases"/>
    <property type="match status" value="1"/>
</dbReference>
<comment type="function">
    <text evidence="11">Catalyzes the ATP-dependent amination of UTP to CTP with either L-glutamine or ammonia as the source of nitrogen. Regulates intracellular CTP levels through interactions with the four ribonucleotide triphosphates.</text>
</comment>
<feature type="binding site" evidence="11">
    <location>
        <position position="360"/>
    </location>
    <ligand>
        <name>L-glutamine</name>
        <dbReference type="ChEBI" id="CHEBI:58359"/>
    </ligand>
</feature>
<gene>
    <name evidence="11 14" type="primary">pyrG</name>
    <name evidence="14" type="ORF">B9Q03_03285</name>
</gene>
<feature type="binding site" evidence="11">
    <location>
        <begin position="187"/>
        <end position="192"/>
    </location>
    <ligand>
        <name>UTP</name>
        <dbReference type="ChEBI" id="CHEBI:46398"/>
    </ligand>
</feature>
<keyword evidence="4 11" id="KW-0479">Metal-binding</keyword>
<evidence type="ECO:0000256" key="10">
    <source>
        <dbReference type="ARBA" id="ARBA00047781"/>
    </source>
</evidence>
<comment type="catalytic activity">
    <reaction evidence="11">
        <text>UTP + NH4(+) + ATP = CTP + ADP + phosphate + 2 H(+)</text>
        <dbReference type="Rhea" id="RHEA:16597"/>
        <dbReference type="ChEBI" id="CHEBI:15378"/>
        <dbReference type="ChEBI" id="CHEBI:28938"/>
        <dbReference type="ChEBI" id="CHEBI:30616"/>
        <dbReference type="ChEBI" id="CHEBI:37563"/>
        <dbReference type="ChEBI" id="CHEBI:43474"/>
        <dbReference type="ChEBI" id="CHEBI:46398"/>
        <dbReference type="ChEBI" id="CHEBI:456216"/>
    </reaction>
</comment>
<feature type="active site" evidence="11">
    <location>
        <position position="515"/>
    </location>
</feature>
<dbReference type="NCBIfam" id="NF003792">
    <property type="entry name" value="PRK05380.1"/>
    <property type="match status" value="1"/>
</dbReference>
<evidence type="ECO:0000256" key="5">
    <source>
        <dbReference type="ARBA" id="ARBA00022741"/>
    </source>
</evidence>
<dbReference type="Gene3D" id="3.40.50.880">
    <property type="match status" value="1"/>
</dbReference>
<comment type="caution">
    <text evidence="14">The sequence shown here is derived from an EMBL/GenBank/DDBJ whole genome shotgun (WGS) entry which is preliminary data.</text>
</comment>
<dbReference type="EC" id="6.3.4.2" evidence="11"/>
<dbReference type="Gene3D" id="3.40.50.300">
    <property type="entry name" value="P-loop containing nucleotide triphosphate hydrolases"/>
    <property type="match status" value="1"/>
</dbReference>
<comment type="pathway">
    <text evidence="1 11">Pyrimidine metabolism; CTP biosynthesis via de novo pathway; CTP from UDP: step 2/2.</text>
</comment>
<feature type="binding site" evidence="11">
    <location>
        <begin position="388"/>
        <end position="391"/>
    </location>
    <ligand>
        <name>L-glutamine</name>
        <dbReference type="ChEBI" id="CHEBI:58359"/>
    </ligand>
</feature>
<dbReference type="InterPro" id="IPR017456">
    <property type="entry name" value="CTP_synthase_N"/>
</dbReference>
<dbReference type="Pfam" id="PF00117">
    <property type="entry name" value="GATase"/>
    <property type="match status" value="1"/>
</dbReference>
<evidence type="ECO:0000259" key="12">
    <source>
        <dbReference type="Pfam" id="PF00117"/>
    </source>
</evidence>
<dbReference type="InterPro" id="IPR027417">
    <property type="entry name" value="P-loop_NTPase"/>
</dbReference>
<feature type="binding site" evidence="11">
    <location>
        <begin position="147"/>
        <end position="149"/>
    </location>
    <ligand>
        <name>CTP</name>
        <dbReference type="ChEBI" id="CHEBI:37563"/>
        <note>allosteric inhibitor</note>
    </ligand>
</feature>
<dbReference type="GO" id="GO:0005524">
    <property type="term" value="F:ATP binding"/>
    <property type="evidence" value="ECO:0007669"/>
    <property type="project" value="UniProtKB-KW"/>
</dbReference>
<organism evidence="14 15">
    <name type="scientific">Candidatus Marsarchaeota G2 archaeon OSP_D</name>
    <dbReference type="NCBI Taxonomy" id="1978157"/>
    <lineage>
        <taxon>Archaea</taxon>
        <taxon>Candidatus Marsarchaeota</taxon>
        <taxon>Candidatus Marsarchaeota group 2</taxon>
    </lineage>
</organism>
<evidence type="ECO:0000256" key="7">
    <source>
        <dbReference type="ARBA" id="ARBA00022842"/>
    </source>
</evidence>
<keyword evidence="3 11" id="KW-0436">Ligase</keyword>
<dbReference type="AlphaFoldDB" id="A0A2R6AZE7"/>
<keyword evidence="6 11" id="KW-0067">ATP-binding</keyword>
<dbReference type="InterPro" id="IPR033828">
    <property type="entry name" value="GATase1_CTP_Synthase"/>
</dbReference>
<dbReference type="Pfam" id="PF06418">
    <property type="entry name" value="CTP_synth_N"/>
    <property type="match status" value="1"/>
</dbReference>
<evidence type="ECO:0000256" key="1">
    <source>
        <dbReference type="ARBA" id="ARBA00005171"/>
    </source>
</evidence>
<evidence type="ECO:0000256" key="6">
    <source>
        <dbReference type="ARBA" id="ARBA00022840"/>
    </source>
</evidence>
<dbReference type="GO" id="GO:0042802">
    <property type="term" value="F:identical protein binding"/>
    <property type="evidence" value="ECO:0007669"/>
    <property type="project" value="TreeGrafter"/>
</dbReference>
<dbReference type="GO" id="GO:0044210">
    <property type="term" value="P:'de novo' CTP biosynthetic process"/>
    <property type="evidence" value="ECO:0007669"/>
    <property type="project" value="UniProtKB-UniRule"/>
</dbReference>
<dbReference type="FunFam" id="3.40.50.300:FF:000009">
    <property type="entry name" value="CTP synthase"/>
    <property type="match status" value="1"/>
</dbReference>
<feature type="binding site" evidence="11">
    <location>
        <position position="12"/>
    </location>
    <ligand>
        <name>UTP</name>
        <dbReference type="ChEBI" id="CHEBI:46398"/>
    </ligand>
</feature>
<feature type="binding site" evidence="11">
    <location>
        <position position="53"/>
    </location>
    <ligand>
        <name>L-glutamine</name>
        <dbReference type="ChEBI" id="CHEBI:58359"/>
    </ligand>
</feature>
<feature type="binding site" evidence="11">
    <location>
        <begin position="13"/>
        <end position="18"/>
    </location>
    <ligand>
        <name>ATP</name>
        <dbReference type="ChEBI" id="CHEBI:30616"/>
    </ligand>
</feature>
<comment type="subunit">
    <text evidence="11">Homotetramer.</text>
</comment>
<dbReference type="PANTHER" id="PTHR11550">
    <property type="entry name" value="CTP SYNTHASE"/>
    <property type="match status" value="1"/>
</dbReference>
<feature type="binding site" evidence="11">
    <location>
        <position position="241"/>
    </location>
    <ligand>
        <name>ATP</name>
        <dbReference type="ChEBI" id="CHEBI:30616"/>
    </ligand>
</feature>
<reference evidence="14 15" key="1">
    <citation type="submission" date="2017-04" db="EMBL/GenBank/DDBJ databases">
        <title>Novel microbial lineages endemic to geothermal iron-oxide mats fill important gaps in the evolutionary history of Archaea.</title>
        <authorList>
            <person name="Jay Z.J."/>
            <person name="Beam J.P."/>
            <person name="Dlakic M."/>
            <person name="Rusch D.B."/>
            <person name="Kozubal M.A."/>
            <person name="Inskeep W.P."/>
        </authorList>
    </citation>
    <scope>NUCLEOTIDE SEQUENCE [LARGE SCALE GENOMIC DNA]</scope>
    <source>
        <strain evidence="14">OSP_D</strain>
    </source>
</reference>
<dbReference type="FunFam" id="3.40.50.880:FF:000002">
    <property type="entry name" value="CTP synthase"/>
    <property type="match status" value="1"/>
</dbReference>
<feature type="binding site" evidence="11">
    <location>
        <position position="468"/>
    </location>
    <ligand>
        <name>L-glutamine</name>
        <dbReference type="ChEBI" id="CHEBI:58359"/>
    </ligand>
</feature>
<keyword evidence="8 11" id="KW-0315">Glutamine amidotransferase</keyword>
<feature type="binding site" evidence="11">
    <location>
        <begin position="187"/>
        <end position="192"/>
    </location>
    <ligand>
        <name>CTP</name>
        <dbReference type="ChEBI" id="CHEBI:37563"/>
        <note>allosteric inhibitor</note>
    </ligand>
</feature>
<evidence type="ECO:0000256" key="9">
    <source>
        <dbReference type="ARBA" id="ARBA00022975"/>
    </source>
</evidence>
<protein>
    <recommendedName>
        <fullName evidence="11">CTP synthase</fullName>
        <ecNumber evidence="11">6.3.4.2</ecNumber>
    </recommendedName>
    <alternativeName>
        <fullName evidence="11">Cytidine 5'-triphosphate synthase</fullName>
    </alternativeName>
    <alternativeName>
        <fullName evidence="11">Cytidine triphosphate synthetase</fullName>
        <shortName evidence="11">CTP synthetase</shortName>
        <shortName evidence="11">CTPS</shortName>
    </alternativeName>
    <alternativeName>
        <fullName evidence="11">UTP--ammonia ligase</fullName>
    </alternativeName>
</protein>
<dbReference type="InterPro" id="IPR029062">
    <property type="entry name" value="Class_I_gatase-like"/>
</dbReference>
<feature type="active site" evidence="11">
    <location>
        <position position="513"/>
    </location>
</feature>
<evidence type="ECO:0000256" key="4">
    <source>
        <dbReference type="ARBA" id="ARBA00022723"/>
    </source>
</evidence>
<dbReference type="GO" id="GO:0097268">
    <property type="term" value="C:cytoophidium"/>
    <property type="evidence" value="ECO:0007669"/>
    <property type="project" value="UniProtKB-ARBA"/>
</dbReference>
<evidence type="ECO:0000256" key="11">
    <source>
        <dbReference type="HAMAP-Rule" id="MF_01227"/>
    </source>
</evidence>
<feature type="binding site" evidence="11">
    <location>
        <position position="12"/>
    </location>
    <ligand>
        <name>CTP</name>
        <dbReference type="ChEBI" id="CHEBI:37563"/>
        <note>allosteric inhibitor</note>
    </ligand>
</feature>
<dbReference type="GO" id="GO:0046872">
    <property type="term" value="F:metal ion binding"/>
    <property type="evidence" value="ECO:0007669"/>
    <property type="project" value="UniProtKB-KW"/>
</dbReference>
<dbReference type="Proteomes" id="UP000240322">
    <property type="component" value="Unassembled WGS sequence"/>
</dbReference>
<dbReference type="PROSITE" id="PS51273">
    <property type="entry name" value="GATASE_TYPE_1"/>
    <property type="match status" value="1"/>
</dbReference>
<feature type="binding site" evidence="11">
    <location>
        <position position="223"/>
    </location>
    <ligand>
        <name>UTP</name>
        <dbReference type="ChEBI" id="CHEBI:46398"/>
    </ligand>
</feature>
<dbReference type="GO" id="GO:0019856">
    <property type="term" value="P:pyrimidine nucleobase biosynthetic process"/>
    <property type="evidence" value="ECO:0007669"/>
    <property type="project" value="TreeGrafter"/>
</dbReference>
<dbReference type="SUPFAM" id="SSF52317">
    <property type="entry name" value="Class I glutamine amidotransferase-like"/>
    <property type="match status" value="1"/>
</dbReference>
<keyword evidence="5 11" id="KW-0547">Nucleotide-binding</keyword>
<evidence type="ECO:0000259" key="13">
    <source>
        <dbReference type="Pfam" id="PF06418"/>
    </source>
</evidence>
<dbReference type="GO" id="GO:0003883">
    <property type="term" value="F:CTP synthase activity"/>
    <property type="evidence" value="ECO:0007669"/>
    <property type="project" value="UniProtKB-UniRule"/>
</dbReference>
<feature type="binding site" evidence="11">
    <location>
        <position position="70"/>
    </location>
    <ligand>
        <name>ATP</name>
        <dbReference type="ChEBI" id="CHEBI:30616"/>
    </ligand>
</feature>
<name>A0A2R6AZE7_9ARCH</name>
<dbReference type="CDD" id="cd03113">
    <property type="entry name" value="CTPS_N"/>
    <property type="match status" value="1"/>
</dbReference>
<keyword evidence="9 11" id="KW-0665">Pyrimidine biosynthesis</keyword>
<feature type="active site" description="Nucleophile; for glutamine hydrolysis" evidence="11">
    <location>
        <position position="387"/>
    </location>
</feature>
<keyword evidence="7 11" id="KW-0460">Magnesium</keyword>
<dbReference type="PANTHER" id="PTHR11550:SF0">
    <property type="entry name" value="CTP SYNTHASE-RELATED"/>
    <property type="match status" value="1"/>
</dbReference>
<comment type="activity regulation">
    <text evidence="11">Allosterically activated by GTP, when glutamine is the substrate; GTP has no effect on the reaction when ammonia is the substrate. The allosteric effector GTP functions by stabilizing the protein conformation that binds the tetrahedral intermediate(s) formed during glutamine hydrolysis. Inhibited by the product CTP, via allosteric rather than competitive inhibition.</text>
</comment>
<feature type="binding site" evidence="11">
    <location>
        <position position="223"/>
    </location>
    <ligand>
        <name>CTP</name>
        <dbReference type="ChEBI" id="CHEBI:37563"/>
        <note>allosteric inhibitor</note>
    </ligand>
</feature>
<comment type="caution">
    <text evidence="11">Lacks conserved residue(s) required for the propagation of feature annotation.</text>
</comment>
<accession>A0A2R6AZE7</accession>
<evidence type="ECO:0000313" key="15">
    <source>
        <dbReference type="Proteomes" id="UP000240322"/>
    </source>
</evidence>